<dbReference type="Proteomes" id="UP000261739">
    <property type="component" value="Unassembled WGS sequence"/>
</dbReference>
<keyword evidence="3 6" id="KW-1133">Transmembrane helix</keyword>
<feature type="transmembrane region" description="Helical" evidence="6">
    <location>
        <begin position="334"/>
        <end position="355"/>
    </location>
</feature>
<keyword evidence="2 6" id="KW-0812">Transmembrane</keyword>
<evidence type="ECO:0000256" key="3">
    <source>
        <dbReference type="ARBA" id="ARBA00022989"/>
    </source>
</evidence>
<protein>
    <recommendedName>
        <fullName evidence="7">ABC-2 type transporter transmembrane domain-containing protein</fullName>
    </recommendedName>
</protein>
<evidence type="ECO:0000256" key="4">
    <source>
        <dbReference type="ARBA" id="ARBA00023136"/>
    </source>
</evidence>
<comment type="subcellular location">
    <subcellularLocation>
        <location evidence="1">Membrane</location>
        <topology evidence="1">Multi-pass membrane protein</topology>
    </subcellularLocation>
</comment>
<reference evidence="8 9" key="1">
    <citation type="journal article" date="2018" name="Nat. Biotechnol.">
        <title>A standardized bacterial taxonomy based on genome phylogeny substantially revises the tree of life.</title>
        <authorList>
            <person name="Parks D.H."/>
            <person name="Chuvochina M."/>
            <person name="Waite D.W."/>
            <person name="Rinke C."/>
            <person name="Skarshewski A."/>
            <person name="Chaumeil P.A."/>
            <person name="Hugenholtz P."/>
        </authorList>
    </citation>
    <scope>NUCLEOTIDE SEQUENCE [LARGE SCALE GENOMIC DNA]</scope>
    <source>
        <strain evidence="8">UBA11247</strain>
    </source>
</reference>
<feature type="transmembrane region" description="Helical" evidence="6">
    <location>
        <begin position="182"/>
        <end position="206"/>
    </location>
</feature>
<dbReference type="Pfam" id="PF12698">
    <property type="entry name" value="ABC2_membrane_3"/>
    <property type="match status" value="1"/>
</dbReference>
<evidence type="ECO:0000256" key="6">
    <source>
        <dbReference type="SAM" id="Phobius"/>
    </source>
</evidence>
<dbReference type="InterPro" id="IPR013525">
    <property type="entry name" value="ABC2_TM"/>
</dbReference>
<gene>
    <name evidence="8" type="ORF">DIW82_01535</name>
</gene>
<feature type="transmembrane region" description="Helical" evidence="6">
    <location>
        <begin position="44"/>
        <end position="63"/>
    </location>
</feature>
<organism evidence="8 9">
    <name type="scientific">Corynebacterium nuruki</name>
    <dbReference type="NCBI Taxonomy" id="1032851"/>
    <lineage>
        <taxon>Bacteria</taxon>
        <taxon>Bacillati</taxon>
        <taxon>Actinomycetota</taxon>
        <taxon>Actinomycetes</taxon>
        <taxon>Mycobacteriales</taxon>
        <taxon>Corynebacteriaceae</taxon>
        <taxon>Corynebacterium</taxon>
    </lineage>
</organism>
<feature type="transmembrane region" description="Helical" evidence="6">
    <location>
        <begin position="249"/>
        <end position="270"/>
    </location>
</feature>
<evidence type="ECO:0000256" key="1">
    <source>
        <dbReference type="ARBA" id="ARBA00004141"/>
    </source>
</evidence>
<dbReference type="EMBL" id="DQID01000040">
    <property type="protein sequence ID" value="HCT13500.1"/>
    <property type="molecule type" value="Genomic_DNA"/>
</dbReference>
<feature type="transmembrane region" description="Helical" evidence="6">
    <location>
        <begin position="218"/>
        <end position="237"/>
    </location>
</feature>
<feature type="transmembrane region" description="Helical" evidence="6">
    <location>
        <begin position="277"/>
        <end position="301"/>
    </location>
</feature>
<evidence type="ECO:0000256" key="2">
    <source>
        <dbReference type="ARBA" id="ARBA00022692"/>
    </source>
</evidence>
<comment type="caution">
    <text evidence="8">The sequence shown here is derived from an EMBL/GenBank/DDBJ whole genome shotgun (WGS) entry which is preliminary data.</text>
</comment>
<feature type="transmembrane region" description="Helical" evidence="6">
    <location>
        <begin position="389"/>
        <end position="410"/>
    </location>
</feature>
<dbReference type="STRING" id="863239.GCA_000213935_00246"/>
<feature type="domain" description="ABC-2 type transporter transmembrane" evidence="7">
    <location>
        <begin position="46"/>
        <end position="352"/>
    </location>
</feature>
<keyword evidence="4 6" id="KW-0472">Membrane</keyword>
<proteinExistence type="predicted"/>
<sequence length="448" mass="47362">MSATTRDEPEPTEDVGTAAAGEKTGVDAAAAAAKRAKSEKIGRYVAMFVMPLLMVGMMVWGYMGALHSPTPHHMPVTVTTQSTSQQAQATAEALSQGLSDVGDEAFSVKTVPGADEARQQVIDRDASGAVVVGDNGVTLYTASGAGAQQASTVQQMVGAVAAAGHIQLDNEDLVPLPGSDPAGLGAMFMTTALLMAGFLPLTITLTNSPQLLLLKRRAIPIITGWSALIAVIVWFIAGPCLHVVDSSDAWQVLGIAWLGVFSVGCVQMFLTRILGPMSVLAGMFLLMVLGIPASNVSIPIWSAPGFHHFLHQFLPAPAIGESLRSVLYFDGAGAWHYLRVLIIGAAVGILLTTLIDLSKQRKGTRPETMVINMPSLHGGKRPKSRFWQYASLAFFPLAMVLMMVVGMLGAMHNPAPRDMPIAVAGATTEQAQQTADVLQAEFNEHVRS</sequence>
<feature type="non-terminal residue" evidence="8">
    <location>
        <position position="448"/>
    </location>
</feature>
<accession>A0A3D4SYB9</accession>
<evidence type="ECO:0000256" key="5">
    <source>
        <dbReference type="SAM" id="MobiDB-lite"/>
    </source>
</evidence>
<name>A0A3D4SYB9_9CORY</name>
<evidence type="ECO:0000259" key="7">
    <source>
        <dbReference type="Pfam" id="PF12698"/>
    </source>
</evidence>
<feature type="region of interest" description="Disordered" evidence="5">
    <location>
        <begin position="1"/>
        <end position="21"/>
    </location>
</feature>
<evidence type="ECO:0000313" key="8">
    <source>
        <dbReference type="EMBL" id="HCT13500.1"/>
    </source>
</evidence>
<dbReference type="AlphaFoldDB" id="A0A3D4SYB9"/>
<evidence type="ECO:0000313" key="9">
    <source>
        <dbReference type="Proteomes" id="UP000261739"/>
    </source>
</evidence>